<keyword evidence="3" id="KW-1185">Reference proteome</keyword>
<name>A0A8T2V1F9_CERRI</name>
<dbReference type="PANTHER" id="PTHR33698:SF3">
    <property type="entry name" value="OS09G0266000 PROTEIN"/>
    <property type="match status" value="1"/>
</dbReference>
<dbReference type="OrthoDB" id="201750at2759"/>
<dbReference type="EMBL" id="CM035408">
    <property type="protein sequence ID" value="KAH7442277.1"/>
    <property type="molecule type" value="Genomic_DNA"/>
</dbReference>
<evidence type="ECO:0000259" key="1">
    <source>
        <dbReference type="Pfam" id="PF12680"/>
    </source>
</evidence>
<dbReference type="InterPro" id="IPR032710">
    <property type="entry name" value="NTF2-like_dom_sf"/>
</dbReference>
<dbReference type="AlphaFoldDB" id="A0A8T2V1F9"/>
<accession>A0A8T2V1F9</accession>
<feature type="domain" description="SnoaL-like" evidence="1">
    <location>
        <begin position="15"/>
        <end position="117"/>
    </location>
</feature>
<proteinExistence type="predicted"/>
<sequence length="150" mass="16835">MATDHAKPPSASDAVLEMYAAINRADSAAVAEMIAEDVVYEDLHIFEEPMRGRAEVMNFLNKFWENCGTKLNFILDGITTNDPTCCGIMWHMEHKGDHFPCSKGCSFYKFENRNGKLKLVYGRDVMEPVHKHGLGGLEAIKGVLDRHESC</sequence>
<dbReference type="Proteomes" id="UP000825935">
    <property type="component" value="Chromosome 3"/>
</dbReference>
<dbReference type="OMA" id="MATDHAK"/>
<gene>
    <name evidence="2" type="ORF">KP509_03G079900</name>
</gene>
<evidence type="ECO:0000313" key="3">
    <source>
        <dbReference type="Proteomes" id="UP000825935"/>
    </source>
</evidence>
<dbReference type="InterPro" id="IPR037401">
    <property type="entry name" value="SnoaL-like"/>
</dbReference>
<dbReference type="PANTHER" id="PTHR33698">
    <property type="entry name" value="NUCLEAR TRANSPORT FACTOR 2 (NTF2)-LIKE PROTEIN"/>
    <property type="match status" value="1"/>
</dbReference>
<reference evidence="2" key="1">
    <citation type="submission" date="2021-08" db="EMBL/GenBank/DDBJ databases">
        <title>WGS assembly of Ceratopteris richardii.</title>
        <authorList>
            <person name="Marchant D.B."/>
            <person name="Chen G."/>
            <person name="Jenkins J."/>
            <person name="Shu S."/>
            <person name="Leebens-Mack J."/>
            <person name="Grimwood J."/>
            <person name="Schmutz J."/>
            <person name="Soltis P."/>
            <person name="Soltis D."/>
            <person name="Chen Z.-H."/>
        </authorList>
    </citation>
    <scope>NUCLEOTIDE SEQUENCE</scope>
    <source>
        <strain evidence="2">Whitten #5841</strain>
        <tissue evidence="2">Leaf</tissue>
    </source>
</reference>
<protein>
    <recommendedName>
        <fullName evidence="1">SnoaL-like domain-containing protein</fullName>
    </recommendedName>
</protein>
<evidence type="ECO:0000313" key="2">
    <source>
        <dbReference type="EMBL" id="KAH7442277.1"/>
    </source>
</evidence>
<dbReference type="Gene3D" id="3.10.450.50">
    <property type="match status" value="1"/>
</dbReference>
<comment type="caution">
    <text evidence="2">The sequence shown here is derived from an EMBL/GenBank/DDBJ whole genome shotgun (WGS) entry which is preliminary data.</text>
</comment>
<dbReference type="SUPFAM" id="SSF54427">
    <property type="entry name" value="NTF2-like"/>
    <property type="match status" value="1"/>
</dbReference>
<dbReference type="Pfam" id="PF12680">
    <property type="entry name" value="SnoaL_2"/>
    <property type="match status" value="1"/>
</dbReference>
<organism evidence="2 3">
    <name type="scientific">Ceratopteris richardii</name>
    <name type="common">Triangle waterfern</name>
    <dbReference type="NCBI Taxonomy" id="49495"/>
    <lineage>
        <taxon>Eukaryota</taxon>
        <taxon>Viridiplantae</taxon>
        <taxon>Streptophyta</taxon>
        <taxon>Embryophyta</taxon>
        <taxon>Tracheophyta</taxon>
        <taxon>Polypodiopsida</taxon>
        <taxon>Polypodiidae</taxon>
        <taxon>Polypodiales</taxon>
        <taxon>Pteridineae</taxon>
        <taxon>Pteridaceae</taxon>
        <taxon>Parkerioideae</taxon>
        <taxon>Ceratopteris</taxon>
    </lineage>
</organism>